<dbReference type="Proteomes" id="UP000567186">
    <property type="component" value="Unassembled WGS sequence"/>
</dbReference>
<accession>A0A7Y0NLC9</accession>
<evidence type="ECO:0000313" key="1">
    <source>
        <dbReference type="EMBL" id="NMT63057.1"/>
    </source>
</evidence>
<name>A0A7Y0NLC9_9GAMM</name>
<evidence type="ECO:0000313" key="2">
    <source>
        <dbReference type="Proteomes" id="UP000567186"/>
    </source>
</evidence>
<organism evidence="1 2">
    <name type="scientific">Marinobacter orientalis</name>
    <dbReference type="NCBI Taxonomy" id="1928859"/>
    <lineage>
        <taxon>Bacteria</taxon>
        <taxon>Pseudomonadati</taxon>
        <taxon>Pseudomonadota</taxon>
        <taxon>Gammaproteobacteria</taxon>
        <taxon>Pseudomonadales</taxon>
        <taxon>Marinobacteraceae</taxon>
        <taxon>Marinobacter</taxon>
    </lineage>
</organism>
<reference evidence="1 2" key="1">
    <citation type="submission" date="2020-04" db="EMBL/GenBank/DDBJ databases">
        <title>Marinobacter oceani sp. nov., isolated from marine solar saltern.</title>
        <authorList>
            <person name="Chen X.-Y."/>
        </authorList>
    </citation>
    <scope>NUCLEOTIDE SEQUENCE [LARGE SCALE GENOMIC DNA]</scope>
    <source>
        <strain evidence="1 2">W62</strain>
    </source>
</reference>
<protein>
    <submittedName>
        <fullName evidence="1">Uncharacterized protein</fullName>
    </submittedName>
</protein>
<gene>
    <name evidence="1" type="ORF">HIU99_05530</name>
</gene>
<keyword evidence="2" id="KW-1185">Reference proteome</keyword>
<dbReference type="EMBL" id="JABCKY010000001">
    <property type="protein sequence ID" value="NMT63057.1"/>
    <property type="molecule type" value="Genomic_DNA"/>
</dbReference>
<dbReference type="AlphaFoldDB" id="A0A7Y0NLC9"/>
<sequence length="62" mass="7241">MILYLSHAIVADRPFKAAIRHTSVVLPQPRRARQRDELAGENIRIQRVQYTFTIKNRGKVLQ</sequence>
<comment type="caution">
    <text evidence="1">The sequence shown here is derived from an EMBL/GenBank/DDBJ whole genome shotgun (WGS) entry which is preliminary data.</text>
</comment>
<proteinExistence type="predicted"/>